<dbReference type="PANTHER" id="PTHR42894">
    <property type="entry name" value="N-(5'-PHOSPHORIBOSYL)ANTHRANILATE ISOMERASE"/>
    <property type="match status" value="1"/>
</dbReference>
<evidence type="ECO:0000256" key="8">
    <source>
        <dbReference type="ARBA" id="ARBA00023235"/>
    </source>
</evidence>
<dbReference type="OrthoDB" id="9786954at2"/>
<evidence type="ECO:0000256" key="4">
    <source>
        <dbReference type="ARBA" id="ARBA00022272"/>
    </source>
</evidence>
<dbReference type="Proteomes" id="UP000094652">
    <property type="component" value="Chromosome"/>
</dbReference>
<evidence type="ECO:0000256" key="1">
    <source>
        <dbReference type="ARBA" id="ARBA00001164"/>
    </source>
</evidence>
<dbReference type="InterPro" id="IPR044643">
    <property type="entry name" value="TrpF_fam"/>
</dbReference>
<sequence>MKKQIYSLVNYNESVATMDAGADHIGLVPMQSGGVPAHRVPFDVVDRIFSEAKKRGVKCVAIMLNTDPDEMIFIANRVKPDILHIAGMEFTADAAFAERLHKECPGVELMQAVLVDGSGAIERAKEYAKFCDYILTDSGLAPDTGIGASGMTHDWNIDAEIVRSVNIPVIIAGGLGTDNVEECIKQVKPYGVDSLTKTSYKYNDGVMEKDIPKVKEFCERADKISEELGL</sequence>
<dbReference type="Gene3D" id="3.20.20.70">
    <property type="entry name" value="Aldolase class I"/>
    <property type="match status" value="1"/>
</dbReference>
<evidence type="ECO:0000259" key="10">
    <source>
        <dbReference type="Pfam" id="PF00697"/>
    </source>
</evidence>
<dbReference type="EMBL" id="CP017253">
    <property type="protein sequence ID" value="AOR23151.1"/>
    <property type="molecule type" value="Genomic_DNA"/>
</dbReference>
<keyword evidence="7 9" id="KW-0057">Aromatic amino acid biosynthesis</keyword>
<reference evidence="12" key="1">
    <citation type="submission" date="2016-09" db="EMBL/GenBank/DDBJ databases">
        <title>Genomics of Clostridium taeniosporum, an organism which forms endospores with ribbon-like appendages.</title>
        <authorList>
            <person name="Walker J.R."/>
        </authorList>
    </citation>
    <scope>NUCLEOTIDE SEQUENCE [LARGE SCALE GENOMIC DNA]</scope>
    <source>
        <strain evidence="12">1/k</strain>
    </source>
</reference>
<protein>
    <recommendedName>
        <fullName evidence="4 9">N-(5'-phosphoribosyl)anthranilate isomerase</fullName>
        <shortName evidence="9">PRAI</shortName>
        <ecNumber evidence="3 9">5.3.1.24</ecNumber>
    </recommendedName>
</protein>
<dbReference type="KEGG" id="ctae:BGI42_05165"/>
<feature type="domain" description="N-(5'phosphoribosyl) anthranilate isomerase (PRAI)" evidence="10">
    <location>
        <begin position="41"/>
        <end position="193"/>
    </location>
</feature>
<dbReference type="AlphaFoldDB" id="A0A1D7XII8"/>
<evidence type="ECO:0000256" key="2">
    <source>
        <dbReference type="ARBA" id="ARBA00004664"/>
    </source>
</evidence>
<gene>
    <name evidence="9" type="primary">trpF</name>
    <name evidence="11" type="ORF">BGI42_05165</name>
</gene>
<dbReference type="STRING" id="394958.BGI42_05165"/>
<dbReference type="RefSeq" id="WP_069679306.1">
    <property type="nucleotide sequence ID" value="NZ_CP017253.2"/>
</dbReference>
<comment type="similarity">
    <text evidence="9">Belongs to the TrpF family.</text>
</comment>
<comment type="catalytic activity">
    <reaction evidence="1 9">
        <text>N-(5-phospho-beta-D-ribosyl)anthranilate = 1-(2-carboxyphenylamino)-1-deoxy-D-ribulose 5-phosphate</text>
        <dbReference type="Rhea" id="RHEA:21540"/>
        <dbReference type="ChEBI" id="CHEBI:18277"/>
        <dbReference type="ChEBI" id="CHEBI:58613"/>
        <dbReference type="EC" id="5.3.1.24"/>
    </reaction>
</comment>
<evidence type="ECO:0000256" key="3">
    <source>
        <dbReference type="ARBA" id="ARBA00012572"/>
    </source>
</evidence>
<accession>A0A1D7XII8</accession>
<dbReference type="InterPro" id="IPR001240">
    <property type="entry name" value="PRAI_dom"/>
</dbReference>
<dbReference type="SUPFAM" id="SSF51366">
    <property type="entry name" value="Ribulose-phoshate binding barrel"/>
    <property type="match status" value="1"/>
</dbReference>
<proteinExistence type="inferred from homology"/>
<evidence type="ECO:0000313" key="12">
    <source>
        <dbReference type="Proteomes" id="UP000094652"/>
    </source>
</evidence>
<keyword evidence="6 9" id="KW-0822">Tryptophan biosynthesis</keyword>
<keyword evidence="12" id="KW-1185">Reference proteome</keyword>
<dbReference type="InterPro" id="IPR013785">
    <property type="entry name" value="Aldolase_TIM"/>
</dbReference>
<dbReference type="InterPro" id="IPR011060">
    <property type="entry name" value="RibuloseP-bd_barrel"/>
</dbReference>
<evidence type="ECO:0000256" key="9">
    <source>
        <dbReference type="HAMAP-Rule" id="MF_00135"/>
    </source>
</evidence>
<evidence type="ECO:0000256" key="7">
    <source>
        <dbReference type="ARBA" id="ARBA00023141"/>
    </source>
</evidence>
<evidence type="ECO:0000256" key="6">
    <source>
        <dbReference type="ARBA" id="ARBA00022822"/>
    </source>
</evidence>
<organism evidence="11 12">
    <name type="scientific">Clostridium taeniosporum</name>
    <dbReference type="NCBI Taxonomy" id="394958"/>
    <lineage>
        <taxon>Bacteria</taxon>
        <taxon>Bacillati</taxon>
        <taxon>Bacillota</taxon>
        <taxon>Clostridia</taxon>
        <taxon>Eubacteriales</taxon>
        <taxon>Clostridiaceae</taxon>
        <taxon>Clostridium</taxon>
    </lineage>
</organism>
<dbReference type="CDD" id="cd00405">
    <property type="entry name" value="PRAI"/>
    <property type="match status" value="1"/>
</dbReference>
<name>A0A1D7XII8_9CLOT</name>
<dbReference type="HAMAP" id="MF_00135">
    <property type="entry name" value="PRAI"/>
    <property type="match status" value="1"/>
</dbReference>
<dbReference type="GO" id="GO:0004640">
    <property type="term" value="F:phosphoribosylanthranilate isomerase activity"/>
    <property type="evidence" value="ECO:0007669"/>
    <property type="project" value="UniProtKB-UniRule"/>
</dbReference>
<keyword evidence="8 9" id="KW-0413">Isomerase</keyword>
<evidence type="ECO:0000256" key="5">
    <source>
        <dbReference type="ARBA" id="ARBA00022605"/>
    </source>
</evidence>
<keyword evidence="5 9" id="KW-0028">Amino-acid biosynthesis</keyword>
<dbReference type="Pfam" id="PF00697">
    <property type="entry name" value="PRAI"/>
    <property type="match status" value="1"/>
</dbReference>
<dbReference type="PANTHER" id="PTHR42894:SF1">
    <property type="entry name" value="N-(5'-PHOSPHORIBOSYL)ANTHRANILATE ISOMERASE"/>
    <property type="match status" value="1"/>
</dbReference>
<dbReference type="UniPathway" id="UPA00035">
    <property type="reaction ID" value="UER00042"/>
</dbReference>
<dbReference type="EC" id="5.3.1.24" evidence="3 9"/>
<dbReference type="GO" id="GO:0000162">
    <property type="term" value="P:L-tryptophan biosynthetic process"/>
    <property type="evidence" value="ECO:0007669"/>
    <property type="project" value="UniProtKB-UniRule"/>
</dbReference>
<evidence type="ECO:0000313" key="11">
    <source>
        <dbReference type="EMBL" id="AOR23151.1"/>
    </source>
</evidence>
<comment type="pathway">
    <text evidence="2 9">Amino-acid biosynthesis; L-tryptophan biosynthesis; L-tryptophan from chorismate: step 3/5.</text>
</comment>